<name>A0AAW9Q9A0_9CYAN</name>
<accession>A0AAW9Q9A0</accession>
<organism evidence="2 3">
    <name type="scientific">Tumidithrix elongata BACA0141</name>
    <dbReference type="NCBI Taxonomy" id="2716417"/>
    <lineage>
        <taxon>Bacteria</taxon>
        <taxon>Bacillati</taxon>
        <taxon>Cyanobacteriota</taxon>
        <taxon>Cyanophyceae</taxon>
        <taxon>Pseudanabaenales</taxon>
        <taxon>Pseudanabaenaceae</taxon>
        <taxon>Tumidithrix</taxon>
        <taxon>Tumidithrix elongata</taxon>
    </lineage>
</organism>
<dbReference type="EMBL" id="JAZBJZ010000142">
    <property type="protein sequence ID" value="MEE3719551.1"/>
    <property type="molecule type" value="Genomic_DNA"/>
</dbReference>
<evidence type="ECO:0000313" key="2">
    <source>
        <dbReference type="EMBL" id="MEE3719551.1"/>
    </source>
</evidence>
<keyword evidence="1" id="KW-1133">Transmembrane helix</keyword>
<proteinExistence type="predicted"/>
<dbReference type="AlphaFoldDB" id="A0AAW9Q9A0"/>
<feature type="transmembrane region" description="Helical" evidence="1">
    <location>
        <begin position="80"/>
        <end position="100"/>
    </location>
</feature>
<sequence>MQGNNLEDRSMGIGWLAKVIVAAVTAFVATNIDDIIILMIFYSQVSPTFRSKHIIIGQYLGFSALILLSLPGFFGGFVISRIWIGLLGFVPIAIGIHTLVSHQNTEHHVQTTSPLYAKSFLSSFLTPQIYHVAAVTFANGGDNIGTYIPLFASTDVVGLGVTLSTFFLMVGLWCYVAHLLTRFAPLAYVLTRYGKAVVPYVLIGLGIYILIDSGTYHLLPQFAA</sequence>
<keyword evidence="1" id="KW-0812">Transmembrane</keyword>
<protein>
    <submittedName>
        <fullName evidence="2">Cadmium resistance transporter</fullName>
    </submittedName>
</protein>
<gene>
    <name evidence="2" type="ORF">V2H45_22670</name>
</gene>
<feature type="transmembrane region" description="Helical" evidence="1">
    <location>
        <begin position="158"/>
        <end position="181"/>
    </location>
</feature>
<dbReference type="Pfam" id="PF03596">
    <property type="entry name" value="Cad"/>
    <property type="match status" value="1"/>
</dbReference>
<dbReference type="InterPro" id="IPR004676">
    <property type="entry name" value="Cd-R_transporter"/>
</dbReference>
<evidence type="ECO:0000256" key="1">
    <source>
        <dbReference type="SAM" id="Phobius"/>
    </source>
</evidence>
<keyword evidence="3" id="KW-1185">Reference proteome</keyword>
<comment type="caution">
    <text evidence="2">The sequence shown here is derived from an EMBL/GenBank/DDBJ whole genome shotgun (WGS) entry which is preliminary data.</text>
</comment>
<dbReference type="Proteomes" id="UP001333818">
    <property type="component" value="Unassembled WGS sequence"/>
</dbReference>
<reference evidence="2" key="1">
    <citation type="submission" date="2024-01" db="EMBL/GenBank/DDBJ databases">
        <title>Bank of Algae and Cyanobacteria of the Azores (BACA) strain genomes.</title>
        <authorList>
            <person name="Luz R."/>
            <person name="Cordeiro R."/>
            <person name="Fonseca A."/>
            <person name="Goncalves V."/>
        </authorList>
    </citation>
    <scope>NUCLEOTIDE SEQUENCE</scope>
    <source>
        <strain evidence="2">BACA0141</strain>
    </source>
</reference>
<evidence type="ECO:0000313" key="3">
    <source>
        <dbReference type="Proteomes" id="UP001333818"/>
    </source>
</evidence>
<feature type="transmembrane region" description="Helical" evidence="1">
    <location>
        <begin position="193"/>
        <end position="211"/>
    </location>
</feature>
<keyword evidence="1" id="KW-0472">Membrane</keyword>
<feature type="transmembrane region" description="Helical" evidence="1">
    <location>
        <begin position="20"/>
        <end position="42"/>
    </location>
</feature>
<feature type="transmembrane region" description="Helical" evidence="1">
    <location>
        <begin position="54"/>
        <end position="74"/>
    </location>
</feature>